<evidence type="ECO:0000256" key="3">
    <source>
        <dbReference type="ARBA" id="ARBA00023136"/>
    </source>
</evidence>
<reference evidence="6 7" key="1">
    <citation type="submission" date="2020-05" db="EMBL/GenBank/DDBJ databases">
        <title>Paenibacillus glebae, sp. nov., Paenibacillus humi sp. nov., Paenibacillus pedi sp. nov., Paenibacillus terrestris sp. nov. and Paenibacillus terricola sp. nov., isolated from a forest top soil sample.</title>
        <authorList>
            <person name="Qi S."/>
            <person name="Carlier A."/>
            <person name="Cnockaert M."/>
            <person name="Vandamme P."/>
        </authorList>
    </citation>
    <scope>NUCLEOTIDE SEQUENCE [LARGE SCALE GENOMIC DNA]</scope>
    <source>
        <strain evidence="6 7">LMG 29502</strain>
    </source>
</reference>
<gene>
    <name evidence="6" type="ORF">HQN87_08965</name>
</gene>
<protein>
    <submittedName>
        <fullName evidence="6">Extracellular solute-binding protein</fullName>
    </submittedName>
</protein>
<evidence type="ECO:0000313" key="6">
    <source>
        <dbReference type="EMBL" id="NQX45458.1"/>
    </source>
</evidence>
<name>A0ABX2DLE9_9BACL</name>
<evidence type="ECO:0000256" key="2">
    <source>
        <dbReference type="ARBA" id="ARBA00022729"/>
    </source>
</evidence>
<evidence type="ECO:0000256" key="5">
    <source>
        <dbReference type="ARBA" id="ARBA00023288"/>
    </source>
</evidence>
<dbReference type="InterPro" id="IPR050490">
    <property type="entry name" value="Bact_solute-bd_prot1"/>
</dbReference>
<dbReference type="Gene3D" id="3.40.190.10">
    <property type="entry name" value="Periplasmic binding protein-like II"/>
    <property type="match status" value="1"/>
</dbReference>
<proteinExistence type="predicted"/>
<dbReference type="RefSeq" id="WP_173130884.1">
    <property type="nucleotide sequence ID" value="NZ_JABMKX010000004.1"/>
</dbReference>
<dbReference type="Proteomes" id="UP000711047">
    <property type="component" value="Unassembled WGS sequence"/>
</dbReference>
<dbReference type="InterPro" id="IPR006059">
    <property type="entry name" value="SBP"/>
</dbReference>
<dbReference type="SUPFAM" id="SSF53850">
    <property type="entry name" value="Periplasmic binding protein-like II"/>
    <property type="match status" value="1"/>
</dbReference>
<dbReference type="PANTHER" id="PTHR43649:SF33">
    <property type="entry name" value="POLYGALACTURONAN_RHAMNOGALACTURONAN-BINDING PROTEIN YTCQ"/>
    <property type="match status" value="1"/>
</dbReference>
<dbReference type="EMBL" id="JABMKX010000004">
    <property type="protein sequence ID" value="NQX45458.1"/>
    <property type="molecule type" value="Genomic_DNA"/>
</dbReference>
<dbReference type="PANTHER" id="PTHR43649">
    <property type="entry name" value="ARABINOSE-BINDING PROTEIN-RELATED"/>
    <property type="match status" value="1"/>
</dbReference>
<evidence type="ECO:0000256" key="4">
    <source>
        <dbReference type="ARBA" id="ARBA00023139"/>
    </source>
</evidence>
<sequence>MKTLKTRIIVYLKFLILLTLMTGCSNSGNYVKQTIMTIKVLLGNESILYKTFEDEFEREHPNINLSILINPSSSKYASNELTQLLKQEQPDLIFLTPEQYQFYSNKNFLYQLDDGIDKNLINGTIPVVNNYIKSLSNGKQFGTANSFFSKAIYYNKKIFLKNNIPFPEDNITWEKIFSIAEEFNLNNELGISFNAIGQDRIIETATYIGEGHGLQLIDFDKKKVLINSEQWLNIFRILLKSLHSNSLELDRNNQDFLSGKIAMMVSDSSLANVLKKKYSKKDLDWDVIGIPNNKVISADSSFFGLPQIISIGVNSKKIEESLDFIEFINSSFFFESLSKTPFNIGLPSKRVILEESDNKNMKVFYEFKIKQSNPIMKTTLQKELDASFKRLAEIEINKTYLGSVPLQFSLLKIKELGEQLLKKSHLNDNNNLH</sequence>
<evidence type="ECO:0000256" key="1">
    <source>
        <dbReference type="ARBA" id="ARBA00022475"/>
    </source>
</evidence>
<accession>A0ABX2DLE9</accession>
<evidence type="ECO:0000313" key="7">
    <source>
        <dbReference type="Proteomes" id="UP000711047"/>
    </source>
</evidence>
<keyword evidence="5" id="KW-0449">Lipoprotein</keyword>
<keyword evidence="7" id="KW-1185">Reference proteome</keyword>
<dbReference type="Pfam" id="PF01547">
    <property type="entry name" value="SBP_bac_1"/>
    <property type="match status" value="1"/>
</dbReference>
<keyword evidence="1" id="KW-1003">Cell membrane</keyword>
<comment type="caution">
    <text evidence="6">The sequence shown here is derived from an EMBL/GenBank/DDBJ whole genome shotgun (WGS) entry which is preliminary data.</text>
</comment>
<organism evidence="6 7">
    <name type="scientific">Paenibacillus tritici</name>
    <dbReference type="NCBI Taxonomy" id="1873425"/>
    <lineage>
        <taxon>Bacteria</taxon>
        <taxon>Bacillati</taxon>
        <taxon>Bacillota</taxon>
        <taxon>Bacilli</taxon>
        <taxon>Bacillales</taxon>
        <taxon>Paenibacillaceae</taxon>
        <taxon>Paenibacillus</taxon>
    </lineage>
</organism>
<keyword evidence="3" id="KW-0472">Membrane</keyword>
<keyword evidence="4" id="KW-0564">Palmitate</keyword>
<dbReference type="PROSITE" id="PS51257">
    <property type="entry name" value="PROKAR_LIPOPROTEIN"/>
    <property type="match status" value="1"/>
</dbReference>
<keyword evidence="2" id="KW-0732">Signal</keyword>